<dbReference type="Pfam" id="PF01541">
    <property type="entry name" value="GIY-YIG"/>
    <property type="match status" value="1"/>
</dbReference>
<evidence type="ECO:0000313" key="16">
    <source>
        <dbReference type="Proteomes" id="UP000276940"/>
    </source>
</evidence>
<reference evidence="3" key="3">
    <citation type="submission" date="2015-10" db="EMBL/GenBank/DDBJ databases">
        <authorList>
            <person name="Gilbert D.G."/>
        </authorList>
    </citation>
    <scope>NUCLEOTIDE SEQUENCE [LARGE SCALE GENOMIC DNA]</scope>
    <source>
        <strain evidence="3">20-2</strain>
    </source>
</reference>
<dbReference type="Proteomes" id="UP000241783">
    <property type="component" value="Unassembled WGS sequence"/>
</dbReference>
<reference evidence="15" key="7">
    <citation type="submission" date="2018-04" db="EMBL/GenBank/DDBJ databases">
        <title>Draft Genome Sequences of 10 Lactobacillus Species from 22 Commercial Probiotic Products.</title>
        <authorList>
            <person name="Gangiredla J."/>
            <person name="Barnaba T.J."/>
            <person name="Mammel M.K."/>
            <person name="Lacher D.W."/>
            <person name="Elkins C.A."/>
            <person name="Lampel K.A."/>
            <person name="Whitehouse C.A."/>
            <person name="Tartera C."/>
        </authorList>
    </citation>
    <scope>NUCLEOTIDE SEQUENCE [LARGE SCALE GENOMIC DNA]</scope>
    <source>
        <strain evidence="15">DS12_10</strain>
    </source>
</reference>
<keyword evidence="4" id="KW-0255">Endonuclease</keyword>
<dbReference type="InterPro" id="IPR000305">
    <property type="entry name" value="GIY-YIG_endonuc"/>
</dbReference>
<dbReference type="Proteomes" id="UP000460207">
    <property type="component" value="Unassembled WGS sequence"/>
</dbReference>
<dbReference type="EMBL" id="JAQTKT010000001">
    <property type="protein sequence ID" value="MDD1383065.1"/>
    <property type="molecule type" value="Genomic_DNA"/>
</dbReference>
<evidence type="ECO:0000313" key="8">
    <source>
        <dbReference type="EMBL" id="PTM30789.1"/>
    </source>
</evidence>
<evidence type="ECO:0000313" key="12">
    <source>
        <dbReference type="Proteomes" id="UP000027731"/>
    </source>
</evidence>
<reference evidence="4 12" key="1">
    <citation type="submission" date="2014-06" db="EMBL/GenBank/DDBJ databases">
        <title>Genetic determinant of reutericyclin biosynthesis of Lactobacillus reuteri.</title>
        <authorList>
            <person name="Lin X."/>
            <person name="Duar R."/>
            <person name="Walter J."/>
            <person name="Gaenzle M."/>
        </authorList>
    </citation>
    <scope>NUCLEOTIDE SEQUENCE [LARGE SCALE GENOMIC DNA]</scope>
    <source>
        <strain evidence="4 12">LTH2584</strain>
    </source>
</reference>
<dbReference type="EMBL" id="PZQO01000001">
    <property type="protein sequence ID" value="PTM30789.1"/>
    <property type="molecule type" value="Genomic_DNA"/>
</dbReference>
<dbReference type="CDD" id="cd10456">
    <property type="entry name" value="GIY-YIG_UPF0213"/>
    <property type="match status" value="1"/>
</dbReference>
<evidence type="ECO:0000313" key="11">
    <source>
        <dbReference type="EMBL" id="RMX26377.1"/>
    </source>
</evidence>
<evidence type="ECO:0000313" key="7">
    <source>
        <dbReference type="EMBL" id="MRG89565.1"/>
    </source>
</evidence>
<dbReference type="Proteomes" id="UP000244083">
    <property type="component" value="Unassembled WGS sequence"/>
</dbReference>
<dbReference type="EMBL" id="JOSX01000007">
    <property type="protein sequence ID" value="KEK16451.1"/>
    <property type="molecule type" value="Genomic_DNA"/>
</dbReference>
<dbReference type="Proteomes" id="UP001198026">
    <property type="component" value="Unassembled WGS sequence"/>
</dbReference>
<dbReference type="Proteomes" id="UP001217945">
    <property type="component" value="Unassembled WGS sequence"/>
</dbReference>
<gene>
    <name evidence="11" type="ORF">C5O77_01760</name>
    <name evidence="8" type="ORF">DA796_00040</name>
    <name evidence="9" type="ORF">DB325_05630</name>
    <name evidence="7" type="ORF">GIX76_06140</name>
    <name evidence="10" type="ORF">HHK02_08145</name>
    <name evidence="5" type="ORF">LMB76_05695</name>
    <name evidence="4" type="ORF">LR3_06020</name>
    <name evidence="3" type="ORF">LRLP16767_LR202_01021</name>
    <name evidence="6" type="ORF">PSQ53_09135</name>
</gene>
<dbReference type="PROSITE" id="PS50164">
    <property type="entry name" value="GIY_YIG"/>
    <property type="match status" value="1"/>
</dbReference>
<evidence type="ECO:0000313" key="5">
    <source>
        <dbReference type="EMBL" id="MCC4477712.1"/>
    </source>
</evidence>
<dbReference type="GO" id="GO:0004519">
    <property type="term" value="F:endonuclease activity"/>
    <property type="evidence" value="ECO:0007669"/>
    <property type="project" value="UniProtKB-KW"/>
</dbReference>
<dbReference type="PATRIC" id="fig|1598.90.peg.304"/>
<dbReference type="RefSeq" id="WP_003666858.1">
    <property type="nucleotide sequence ID" value="NZ_CAKMAK010000007.1"/>
</dbReference>
<dbReference type="InterPro" id="IPR050190">
    <property type="entry name" value="UPF0213_domain"/>
</dbReference>
<dbReference type="EMBL" id="LN887586">
    <property type="protein sequence ID" value="CUR40962.1"/>
    <property type="molecule type" value="Genomic_DNA"/>
</dbReference>
<dbReference type="Proteomes" id="UP000276940">
    <property type="component" value="Unassembled WGS sequence"/>
</dbReference>
<dbReference type="AlphaFoldDB" id="A0A073JP28"/>
<evidence type="ECO:0000313" key="6">
    <source>
        <dbReference type="EMBL" id="MDD1383065.1"/>
    </source>
</evidence>
<evidence type="ECO:0000259" key="2">
    <source>
        <dbReference type="PROSITE" id="PS50164"/>
    </source>
</evidence>
<sequence>MASEKYYIYVLYCADNSFYCGFTNNVKRRFHTHQTYQGAKYTRVKKRHPLKLIYSEEFESKHDALSAEYYFKHQTRRQKEKFLLDHGVNLLKLRRN</sequence>
<dbReference type="SMART" id="SM00465">
    <property type="entry name" value="GIYc"/>
    <property type="match status" value="1"/>
</dbReference>
<dbReference type="PANTHER" id="PTHR34477:SF1">
    <property type="entry name" value="UPF0213 PROTEIN YHBQ"/>
    <property type="match status" value="1"/>
</dbReference>
<evidence type="ECO:0000256" key="1">
    <source>
        <dbReference type="ARBA" id="ARBA00007435"/>
    </source>
</evidence>
<dbReference type="Gene3D" id="3.40.1440.10">
    <property type="entry name" value="GIY-YIG endonuclease"/>
    <property type="match status" value="1"/>
</dbReference>
<dbReference type="EMBL" id="WJND01000007">
    <property type="protein sequence ID" value="MRG89565.1"/>
    <property type="molecule type" value="Genomic_DNA"/>
</dbReference>
<dbReference type="Proteomes" id="UP000510868">
    <property type="component" value="Chromosome"/>
</dbReference>
<reference evidence="9" key="4">
    <citation type="journal article" date="2018" name="Genome Announc.">
        <title>Fifty-Six Draft Genome Sequences of 10 Lactobacillus Species from 22 Commercial Dietary Supplements.</title>
        <authorList>
            <person name="Gangiredla J."/>
            <person name="Barnaba T.J."/>
            <person name="Mammel M.K."/>
            <person name="Lacher D.W."/>
            <person name="Elkins C.A."/>
            <person name="Lampel K.A."/>
            <person name="Whitehouse C.A."/>
            <person name="Tartera C."/>
        </authorList>
    </citation>
    <scope>NUCLEOTIDE SEQUENCE</scope>
    <source>
        <strain evidence="9">DS12_10</strain>
    </source>
</reference>
<evidence type="ECO:0000313" key="9">
    <source>
        <dbReference type="EMBL" id="PTV03936.1"/>
    </source>
</evidence>
<name>A0A073JP28_LIMRT</name>
<reference evidence="5" key="10">
    <citation type="submission" date="2021-10" db="EMBL/GenBank/DDBJ databases">
        <title>Evolutionary history and lifestyle of the vertebrate symbiont Limosilactobacillus reuteri.</title>
        <authorList>
            <person name="Zheng J."/>
            <person name="Li F."/>
            <person name="Gaenzle M."/>
            <person name="Walter J."/>
        </authorList>
    </citation>
    <scope>NUCLEOTIDE SEQUENCE</scope>
    <source>
        <strain evidence="5">GQ_1_3_1</strain>
    </source>
</reference>
<evidence type="ECO:0000313" key="3">
    <source>
        <dbReference type="EMBL" id="CUR40962.1"/>
    </source>
</evidence>
<dbReference type="Proteomes" id="UP000027731">
    <property type="component" value="Unassembled WGS sequence"/>
</dbReference>
<dbReference type="SUPFAM" id="SSF82771">
    <property type="entry name" value="GIY-YIG endonuclease"/>
    <property type="match status" value="1"/>
</dbReference>
<dbReference type="InterPro" id="IPR035901">
    <property type="entry name" value="GIY-YIG_endonuc_sf"/>
</dbReference>
<reference evidence="6" key="11">
    <citation type="submission" date="2023-02" db="EMBL/GenBank/DDBJ databases">
        <title>Complete genome sequence of Limosilactobacillus reuteri SRCM217616 isolated from Bos taurus feces.</title>
        <authorList>
            <person name="Yang H.-G."/>
            <person name="Kim J.-W."/>
            <person name="Ha G.-S."/>
            <person name="Yang H.-J."/>
            <person name="Jeong D.-Y."/>
        </authorList>
    </citation>
    <scope>NUCLEOTIDE SEQUENCE</scope>
    <source>
        <strain evidence="6">SRCM217616</strain>
    </source>
</reference>
<dbReference type="EMBL" id="PTLS01000018">
    <property type="protein sequence ID" value="RMX26377.1"/>
    <property type="molecule type" value="Genomic_DNA"/>
</dbReference>
<keyword evidence="4" id="KW-0378">Hydrolase</keyword>
<dbReference type="EMBL" id="QAZN01000008">
    <property type="protein sequence ID" value="PTV03936.1"/>
    <property type="molecule type" value="Genomic_DNA"/>
</dbReference>
<comment type="similarity">
    <text evidence="1">Belongs to the UPF0213 family.</text>
</comment>
<reference evidence="11 16" key="5">
    <citation type="journal article" date="2018" name="J Appl Environ Microbiol">
        <title>The gut symbionts Lactobacillus reuteri R2lc and 2010 encode a polyketide synthase cluster that activates the mammalian aryl-hydrocarbon receptor.</title>
        <authorList>
            <person name="Ozcam M."/>
            <person name="Roos S."/>
            <person name="Van Pijkeren J.P."/>
        </authorList>
    </citation>
    <scope>NUCLEOTIDE SEQUENCE [LARGE SCALE GENOMIC DNA]</scope>
    <source>
        <strain evidence="11 16">R2lc</strain>
    </source>
</reference>
<dbReference type="EMBL" id="JAJGWB010000124">
    <property type="protein sequence ID" value="MCC4477712.1"/>
    <property type="molecule type" value="Genomic_DNA"/>
</dbReference>
<feature type="domain" description="GIY-YIG" evidence="2">
    <location>
        <begin position="4"/>
        <end position="81"/>
    </location>
</feature>
<proteinExistence type="inferred from homology"/>
<accession>A0A073JP28</accession>
<dbReference type="Proteomes" id="UP000235484">
    <property type="component" value="Unassembled WGS sequence"/>
</dbReference>
<evidence type="ECO:0000313" key="10">
    <source>
        <dbReference type="EMBL" id="QLQ61150.1"/>
    </source>
</evidence>
<reference evidence="8 14" key="6">
    <citation type="submission" date="2018-03" db="EMBL/GenBank/DDBJ databases">
        <title>Genome Sequences of Lactobacillus sp. Isolates from Traditional Turkish Sourdough.</title>
        <authorList>
            <person name="Skory C.D."/>
            <person name="Dertli E."/>
        </authorList>
    </citation>
    <scope>NUCLEOTIDE SEQUENCE [LARGE SCALE GENOMIC DNA]</scope>
    <source>
        <strain evidence="8 14">E81</strain>
    </source>
</reference>
<keyword evidence="4" id="KW-0540">Nuclease</keyword>
<reference evidence="7 17" key="8">
    <citation type="submission" date="2019-11" db="EMBL/GenBank/DDBJ databases">
        <title>Draft genome sequence of 12 host-associated Lactobacillus reuteri rodent strains.</title>
        <authorList>
            <person name="Zhang S."/>
            <person name="Ozcam M."/>
            <person name="Van Pijkeren J.P."/>
        </authorList>
    </citation>
    <scope>NUCLEOTIDE SEQUENCE [LARGE SCALE GENOMIC DNA]</scope>
    <source>
        <strain evidence="7 17">N4I</strain>
    </source>
</reference>
<dbReference type="PANTHER" id="PTHR34477">
    <property type="entry name" value="UPF0213 PROTEIN YHBQ"/>
    <property type="match status" value="1"/>
</dbReference>
<evidence type="ECO:0000313" key="15">
    <source>
        <dbReference type="Proteomes" id="UP000244083"/>
    </source>
</evidence>
<reference evidence="13" key="2">
    <citation type="submission" date="2015-10" db="EMBL/GenBank/DDBJ databases">
        <authorList>
            <person name="Crossman L.C."/>
        </authorList>
    </citation>
    <scope>NUCLEOTIDE SEQUENCE [LARGE SCALE GENOMIC DNA]</scope>
    <source>
        <strain evidence="13">20-2</strain>
    </source>
</reference>
<reference evidence="10 18" key="9">
    <citation type="submission" date="2020-07" db="EMBL/GenBank/DDBJ databases">
        <title>Genome sequence of Lactobacillus reuteri CNEI-KCA3 isolated from the faeces of a reared-broiler chicken, South-East Nigeria, reveals presence of CRISPR arrays.</title>
        <authorList>
            <person name="Anukam K.C."/>
            <person name="Ibezim C.N."/>
            <person name="BeecK W.V."/>
            <person name="Allonsius C."/>
            <person name="Broek M.D."/>
            <person name="Tuyaerts I."/>
            <person name="Attama A."/>
            <person name="Esimone C.O."/>
            <person name="Lebeer S."/>
        </authorList>
    </citation>
    <scope>NUCLEOTIDE SEQUENCE [LARGE SCALE GENOMIC DNA]</scope>
    <source>
        <strain evidence="10 18">CNEI-KCA3</strain>
    </source>
</reference>
<dbReference type="EMBL" id="CP059275">
    <property type="protein sequence ID" value="QLQ61150.1"/>
    <property type="molecule type" value="Genomic_DNA"/>
</dbReference>
<evidence type="ECO:0000313" key="4">
    <source>
        <dbReference type="EMBL" id="KEK16451.1"/>
    </source>
</evidence>
<protein>
    <submittedName>
        <fullName evidence="3 4">Endonuclease</fullName>
    </submittedName>
    <submittedName>
        <fullName evidence="5">GIY-YIG nuclease family protein</fullName>
    </submittedName>
</protein>
<organism evidence="4 12">
    <name type="scientific">Limosilactobacillus reuteri</name>
    <name type="common">Lactobacillus reuteri</name>
    <dbReference type="NCBI Taxonomy" id="1598"/>
    <lineage>
        <taxon>Bacteria</taxon>
        <taxon>Bacillati</taxon>
        <taxon>Bacillota</taxon>
        <taxon>Bacilli</taxon>
        <taxon>Lactobacillales</taxon>
        <taxon>Lactobacillaceae</taxon>
        <taxon>Limosilactobacillus</taxon>
    </lineage>
</organism>
<evidence type="ECO:0000313" key="14">
    <source>
        <dbReference type="Proteomes" id="UP000241783"/>
    </source>
</evidence>
<evidence type="ECO:0000313" key="18">
    <source>
        <dbReference type="Proteomes" id="UP000510868"/>
    </source>
</evidence>
<evidence type="ECO:0000313" key="13">
    <source>
        <dbReference type="Proteomes" id="UP000235484"/>
    </source>
</evidence>
<evidence type="ECO:0000313" key="17">
    <source>
        <dbReference type="Proteomes" id="UP000460207"/>
    </source>
</evidence>